<dbReference type="Proteomes" id="UP000298246">
    <property type="component" value="Unassembled WGS sequence"/>
</dbReference>
<comment type="caution">
    <text evidence="2">The sequence shown here is derived from an EMBL/GenBank/DDBJ whole genome shotgun (WGS) entry which is preliminary data.</text>
</comment>
<dbReference type="AlphaFoldDB" id="A0A4Y8PTA0"/>
<evidence type="ECO:0000313" key="3">
    <source>
        <dbReference type="Proteomes" id="UP000298246"/>
    </source>
</evidence>
<gene>
    <name evidence="2" type="ORF">B5M42_21310</name>
</gene>
<proteinExistence type="predicted"/>
<dbReference type="OrthoDB" id="9809324at2"/>
<reference evidence="2 3" key="1">
    <citation type="submission" date="2017-03" db="EMBL/GenBank/DDBJ databases">
        <title>Isolation of Levoglucosan Utilizing Bacteria.</title>
        <authorList>
            <person name="Arya A.S."/>
        </authorList>
    </citation>
    <scope>NUCLEOTIDE SEQUENCE [LARGE SCALE GENOMIC DNA]</scope>
    <source>
        <strain evidence="2 3">MEC069</strain>
    </source>
</reference>
<dbReference type="SUPFAM" id="SSF52540">
    <property type="entry name" value="P-loop containing nucleoside triphosphate hydrolases"/>
    <property type="match status" value="1"/>
</dbReference>
<evidence type="ECO:0000313" key="2">
    <source>
        <dbReference type="EMBL" id="TFE84054.1"/>
    </source>
</evidence>
<dbReference type="InterPro" id="IPR003959">
    <property type="entry name" value="ATPase_AAA_core"/>
</dbReference>
<name>A0A4Y8PTA0_9BACL</name>
<keyword evidence="3" id="KW-1185">Reference proteome</keyword>
<dbReference type="GO" id="GO:0005524">
    <property type="term" value="F:ATP binding"/>
    <property type="evidence" value="ECO:0007669"/>
    <property type="project" value="InterPro"/>
</dbReference>
<dbReference type="RefSeq" id="WP_134756541.1">
    <property type="nucleotide sequence ID" value="NZ_MYFO02000015.1"/>
</dbReference>
<dbReference type="EMBL" id="MYFO01000039">
    <property type="protein sequence ID" value="TFE84054.1"/>
    <property type="molecule type" value="Genomic_DNA"/>
</dbReference>
<evidence type="ECO:0000259" key="1">
    <source>
        <dbReference type="Pfam" id="PF13304"/>
    </source>
</evidence>
<protein>
    <submittedName>
        <fullName evidence="2">Abortive phage infection protein</fullName>
    </submittedName>
</protein>
<accession>A0A4Y8PTA0</accession>
<dbReference type="Gene3D" id="3.40.50.300">
    <property type="entry name" value="P-loop containing nucleotide triphosphate hydrolases"/>
    <property type="match status" value="1"/>
</dbReference>
<dbReference type="InterPro" id="IPR027417">
    <property type="entry name" value="P-loop_NTPase"/>
</dbReference>
<organism evidence="2 3">
    <name type="scientific">Paenibacillus athensensis</name>
    <dbReference type="NCBI Taxonomy" id="1967502"/>
    <lineage>
        <taxon>Bacteria</taxon>
        <taxon>Bacillati</taxon>
        <taxon>Bacillota</taxon>
        <taxon>Bacilli</taxon>
        <taxon>Bacillales</taxon>
        <taxon>Paenibacillaceae</taxon>
        <taxon>Paenibacillus</taxon>
    </lineage>
</organism>
<dbReference type="PANTHER" id="PTHR40396">
    <property type="entry name" value="ATPASE-LIKE PROTEIN"/>
    <property type="match status" value="1"/>
</dbReference>
<dbReference type="PANTHER" id="PTHR40396:SF1">
    <property type="entry name" value="ATPASE AAA-TYPE CORE DOMAIN-CONTAINING PROTEIN"/>
    <property type="match status" value="1"/>
</dbReference>
<feature type="domain" description="ATPase AAA-type core" evidence="1">
    <location>
        <begin position="50"/>
        <end position="362"/>
    </location>
</feature>
<sequence>MLLEFRAKNYKQFVDELVFSMKPAPKQKGLDYSILQAESGSRTYKALSTAVIYGPNAAGKTNLIGAMEVFKEIVLRGNIRNGVYRNEPNAAVQRLELIPSVACTERVPVEFAIHFWEQGLFFEYELSLDLGFFMEEDYDRNIVQEVLRVNDKLIFSRQNELSFGDLTAIHEYWVNGFADSKEGAVTLAKNNLHNEELFLNNGFKTMFSAKLVQLVNNWLEKKFMVFCRADAIETIKHVSNPVKHIAYIDKPFNDAARIFGVTANELGFLFHDDDDDPARISILDSDNALQAEVFESLGTIRFMNLFPLLVRALLMGGTLIIDEFDASIHPMALMSLVNIFHNDDINKHKAQLIFNTHNPIFLNANLFRRDEIKFIERDEDTHQSVHYSLSDFGTSGEKGVRKHEDYMKNYFVSRYGAIREVDFTPVFEKIMQDVDGAVSDD</sequence>
<dbReference type="GO" id="GO:0016887">
    <property type="term" value="F:ATP hydrolysis activity"/>
    <property type="evidence" value="ECO:0007669"/>
    <property type="project" value="InterPro"/>
</dbReference>
<dbReference type="Pfam" id="PF13304">
    <property type="entry name" value="AAA_21"/>
    <property type="match status" value="1"/>
</dbReference>